<dbReference type="PANTHER" id="PTHR43185:SF1">
    <property type="entry name" value="FE(2+) TRANSPORTER FEOB"/>
    <property type="match status" value="1"/>
</dbReference>
<dbReference type="PRINTS" id="PR00326">
    <property type="entry name" value="GTP1OBG"/>
</dbReference>
<evidence type="ECO:0000313" key="5">
    <source>
        <dbReference type="Proteomes" id="UP000326169"/>
    </source>
</evidence>
<reference evidence="4 5" key="1">
    <citation type="journal article" date="2019" name="J Genomics">
        <title>The Draft Genome of a Hydrogen-producing Cyanobacterium, Arthrospira platensis NIES-46.</title>
        <authorList>
            <person name="Suzuki S."/>
            <person name="Yamaguchi H."/>
            <person name="Kawachi M."/>
        </authorList>
    </citation>
    <scope>NUCLEOTIDE SEQUENCE [LARGE SCALE GENOMIC DNA]</scope>
    <source>
        <strain evidence="4 5">NIES-46</strain>
    </source>
</reference>
<dbReference type="SUPFAM" id="SSF52540">
    <property type="entry name" value="P-loop containing nucleoside triphosphate hydrolases"/>
    <property type="match status" value="1"/>
</dbReference>
<dbReference type="PROSITE" id="PS51711">
    <property type="entry name" value="G_FEOB"/>
    <property type="match status" value="1"/>
</dbReference>
<dbReference type="GeneID" id="301682705"/>
<dbReference type="RefSeq" id="WP_014276399.1">
    <property type="nucleotide sequence ID" value="NZ_BIMW01000079.1"/>
</dbReference>
<dbReference type="Pfam" id="PF02421">
    <property type="entry name" value="FeoB_N"/>
    <property type="match status" value="1"/>
</dbReference>
<organism evidence="4 5">
    <name type="scientific">Limnospira platensis NIES-46</name>
    <dbReference type="NCBI Taxonomy" id="1236695"/>
    <lineage>
        <taxon>Bacteria</taxon>
        <taxon>Bacillati</taxon>
        <taxon>Cyanobacteriota</taxon>
        <taxon>Cyanophyceae</taxon>
        <taxon>Oscillatoriophycideae</taxon>
        <taxon>Oscillatoriales</taxon>
        <taxon>Sirenicapillariaceae</taxon>
        <taxon>Limnospira</taxon>
    </lineage>
</organism>
<dbReference type="Gene3D" id="3.40.50.300">
    <property type="entry name" value="P-loop containing nucleotide triphosphate hydrolases"/>
    <property type="match status" value="1"/>
</dbReference>
<evidence type="ECO:0000259" key="3">
    <source>
        <dbReference type="PROSITE" id="PS51711"/>
    </source>
</evidence>
<dbReference type="Proteomes" id="UP000326169">
    <property type="component" value="Unassembled WGS sequence"/>
</dbReference>
<dbReference type="NCBIfam" id="TIGR00231">
    <property type="entry name" value="small_GTP"/>
    <property type="match status" value="1"/>
</dbReference>
<dbReference type="InterPro" id="IPR050860">
    <property type="entry name" value="FeoB_GTPase"/>
</dbReference>
<keyword evidence="2" id="KW-0342">GTP-binding</keyword>
<evidence type="ECO:0000313" key="4">
    <source>
        <dbReference type="EMBL" id="GCE93796.1"/>
    </source>
</evidence>
<gene>
    <name evidence="4" type="ORF">NIES46_18480</name>
</gene>
<dbReference type="EMBL" id="BIMW01000079">
    <property type="protein sequence ID" value="GCE93796.1"/>
    <property type="molecule type" value="Genomic_DNA"/>
</dbReference>
<name>A0A5M3T7M4_LIMPL</name>
<proteinExistence type="predicted"/>
<dbReference type="InterPro" id="IPR027417">
    <property type="entry name" value="P-loop_NTPase"/>
</dbReference>
<sequence>MSCNYCSKNCSSKTSSSPRPWWKWFKPKSDRHTPALFNKPTVALVGSPNVGKSVLFNALTSHYVTVSNYPGTTVDITTGDMIIGDKAIAIIDTPGMYSLLPITEEEKVGRDLLMTRGIDLVIHVVNAQHLGRMLNLTLQLLEAGLPVLLAVNLIDEADHLGIKINAKDLQERLGIPVVLMAAAHNIGVQELKTKVVDYVESSSLLSTDRNSDRPDPISVIER</sequence>
<dbReference type="PANTHER" id="PTHR43185">
    <property type="entry name" value="FERROUS IRON TRANSPORT PROTEIN B"/>
    <property type="match status" value="1"/>
</dbReference>
<evidence type="ECO:0000256" key="2">
    <source>
        <dbReference type="ARBA" id="ARBA00023134"/>
    </source>
</evidence>
<evidence type="ECO:0000256" key="1">
    <source>
        <dbReference type="ARBA" id="ARBA00022741"/>
    </source>
</evidence>
<feature type="domain" description="FeoB-type G" evidence="3">
    <location>
        <begin position="39"/>
        <end position="201"/>
    </location>
</feature>
<keyword evidence="1" id="KW-0547">Nucleotide-binding</keyword>
<dbReference type="CDD" id="cd01879">
    <property type="entry name" value="FeoB"/>
    <property type="match status" value="1"/>
</dbReference>
<comment type="caution">
    <text evidence="4">The sequence shown here is derived from an EMBL/GenBank/DDBJ whole genome shotgun (WGS) entry which is preliminary data.</text>
</comment>
<dbReference type="InterPro" id="IPR030389">
    <property type="entry name" value="G_FEOB_dom"/>
</dbReference>
<accession>A0A5M3T7M4</accession>
<protein>
    <submittedName>
        <fullName evidence="4">Small GTP-binding protein</fullName>
    </submittedName>
</protein>
<dbReference type="InterPro" id="IPR006073">
    <property type="entry name" value="GTP-bd"/>
</dbReference>
<dbReference type="InterPro" id="IPR005225">
    <property type="entry name" value="Small_GTP-bd"/>
</dbReference>
<keyword evidence="5" id="KW-1185">Reference proteome</keyword>